<feature type="domain" description="Ancillary SecYEG translocon subunit/Cell division coordinator CpoB TPR" evidence="10">
    <location>
        <begin position="21"/>
        <end position="144"/>
    </location>
</feature>
<dbReference type="PANTHER" id="PTHR38035">
    <property type="entry name" value="UPF0070 PROTEIN YFGM"/>
    <property type="match status" value="1"/>
</dbReference>
<keyword evidence="3" id="KW-1003">Cell membrane</keyword>
<keyword evidence="12" id="KW-1185">Reference proteome</keyword>
<dbReference type="Proteomes" id="UP000485880">
    <property type="component" value="Unassembled WGS sequence"/>
</dbReference>
<reference evidence="11 12" key="1">
    <citation type="submission" date="2019-05" db="EMBL/GenBank/DDBJ databases">
        <authorList>
            <person name="Farhan Ul Haque M."/>
        </authorList>
    </citation>
    <scope>NUCLEOTIDE SEQUENCE [LARGE SCALE GENOMIC DNA]</scope>
    <source>
        <strain evidence="11">2</strain>
    </source>
</reference>
<dbReference type="PANTHER" id="PTHR38035:SF1">
    <property type="entry name" value="ANCILLARY SECYEG TRANSLOCON SUBUNIT"/>
    <property type="match status" value="1"/>
</dbReference>
<evidence type="ECO:0000313" key="11">
    <source>
        <dbReference type="EMBL" id="VTZ49087.1"/>
    </source>
</evidence>
<evidence type="ECO:0000256" key="3">
    <source>
        <dbReference type="ARBA" id="ARBA00022475"/>
    </source>
</evidence>
<evidence type="ECO:0000256" key="7">
    <source>
        <dbReference type="ARBA" id="ARBA00023186"/>
    </source>
</evidence>
<feature type="region of interest" description="Disordered" evidence="8">
    <location>
        <begin position="218"/>
        <end position="289"/>
    </location>
</feature>
<keyword evidence="6 9" id="KW-0472">Membrane</keyword>
<sequence length="289" mass="30378">MTDFFREVDEDYRRDRLLQIWTKYQSLFIAAAVVIVAATAGWRIYQHFSTKAAEAAGAQYEAALQLSVDGKSAEAQAAFEQLARTGPKGYATLARLRAADEIAGRDPAAAASAFDALVADANYPQAFKDMAQTRAAILRVDSDDPKAFEQKYGALAGANFTYRDTIRELLALAAFRREDLDGAGRWLDMIIADPRAPSALRQRAEAFLGLVQAGKAPPPLAPAETAPPLTAPPAAPPATATPPAAEAPEKTPAAPPAADAPASEAAPEKAPADSAAPAENAPAEQAPAK</sequence>
<evidence type="ECO:0000256" key="8">
    <source>
        <dbReference type="SAM" id="MobiDB-lite"/>
    </source>
</evidence>
<dbReference type="Pfam" id="PF09976">
    <property type="entry name" value="TPR_21"/>
    <property type="match status" value="1"/>
</dbReference>
<protein>
    <recommendedName>
        <fullName evidence="10">Ancillary SecYEG translocon subunit/Cell division coordinator CpoB TPR domain-containing protein</fullName>
    </recommendedName>
</protein>
<dbReference type="GO" id="GO:0005886">
    <property type="term" value="C:plasma membrane"/>
    <property type="evidence" value="ECO:0007669"/>
    <property type="project" value="UniProtKB-SubCell"/>
</dbReference>
<dbReference type="InterPro" id="IPR018704">
    <property type="entry name" value="SecYEG/CpoB_TPR"/>
</dbReference>
<dbReference type="EMBL" id="CABFMQ020000035">
    <property type="protein sequence ID" value="VTZ49087.1"/>
    <property type="molecule type" value="Genomic_DNA"/>
</dbReference>
<comment type="caution">
    <text evidence="11">The sequence shown here is derived from an EMBL/GenBank/DDBJ whole genome shotgun (WGS) entry which is preliminary data.</text>
</comment>
<comment type="subcellular location">
    <subcellularLocation>
        <location evidence="2">Cell membrane</location>
    </subcellularLocation>
    <subcellularLocation>
        <location evidence="1">Membrane</location>
        <topology evidence="1">Single-pass membrane protein</topology>
    </subcellularLocation>
</comment>
<evidence type="ECO:0000256" key="5">
    <source>
        <dbReference type="ARBA" id="ARBA00022989"/>
    </source>
</evidence>
<name>A0A8B6M247_METTU</name>
<dbReference type="RefSeq" id="WP_174511503.1">
    <property type="nucleotide sequence ID" value="NZ_CABFMQ020000035.1"/>
</dbReference>
<evidence type="ECO:0000256" key="4">
    <source>
        <dbReference type="ARBA" id="ARBA00022692"/>
    </source>
</evidence>
<accession>A0A8B6M247</accession>
<proteinExistence type="predicted"/>
<evidence type="ECO:0000259" key="10">
    <source>
        <dbReference type="Pfam" id="PF09976"/>
    </source>
</evidence>
<dbReference type="InterPro" id="IPR026039">
    <property type="entry name" value="YfgM"/>
</dbReference>
<feature type="compositionally biased region" description="Low complexity" evidence="8">
    <location>
        <begin position="241"/>
        <end position="265"/>
    </location>
</feature>
<keyword evidence="7" id="KW-0143">Chaperone</keyword>
<gene>
    <name evidence="11" type="ORF">MPC4_130108</name>
</gene>
<keyword evidence="5 9" id="KW-1133">Transmembrane helix</keyword>
<keyword evidence="4 9" id="KW-0812">Transmembrane</keyword>
<feature type="compositionally biased region" description="Pro residues" evidence="8">
    <location>
        <begin position="229"/>
        <end position="240"/>
    </location>
</feature>
<feature type="compositionally biased region" description="Low complexity" evidence="8">
    <location>
        <begin position="272"/>
        <end position="289"/>
    </location>
</feature>
<evidence type="ECO:0000256" key="9">
    <source>
        <dbReference type="SAM" id="Phobius"/>
    </source>
</evidence>
<evidence type="ECO:0000256" key="1">
    <source>
        <dbReference type="ARBA" id="ARBA00004167"/>
    </source>
</evidence>
<evidence type="ECO:0000256" key="2">
    <source>
        <dbReference type="ARBA" id="ARBA00004236"/>
    </source>
</evidence>
<dbReference type="GO" id="GO:0044877">
    <property type="term" value="F:protein-containing complex binding"/>
    <property type="evidence" value="ECO:0007669"/>
    <property type="project" value="InterPro"/>
</dbReference>
<evidence type="ECO:0000313" key="12">
    <source>
        <dbReference type="Proteomes" id="UP000485880"/>
    </source>
</evidence>
<feature type="transmembrane region" description="Helical" evidence="9">
    <location>
        <begin position="24"/>
        <end position="45"/>
    </location>
</feature>
<evidence type="ECO:0000256" key="6">
    <source>
        <dbReference type="ARBA" id="ARBA00023136"/>
    </source>
</evidence>
<dbReference type="AlphaFoldDB" id="A0A8B6M247"/>
<organism evidence="11 12">
    <name type="scientific">Methylocella tundrae</name>
    <dbReference type="NCBI Taxonomy" id="227605"/>
    <lineage>
        <taxon>Bacteria</taxon>
        <taxon>Pseudomonadati</taxon>
        <taxon>Pseudomonadota</taxon>
        <taxon>Alphaproteobacteria</taxon>
        <taxon>Hyphomicrobiales</taxon>
        <taxon>Beijerinckiaceae</taxon>
        <taxon>Methylocella</taxon>
    </lineage>
</organism>